<dbReference type="PANTHER" id="PTHR47901">
    <property type="entry name" value="CASPASE RECRUITMENT DOMAIN-CONTAINING PROTEIN 18"/>
    <property type="match status" value="1"/>
</dbReference>
<evidence type="ECO:0000256" key="3">
    <source>
        <dbReference type="ARBA" id="ARBA00022703"/>
    </source>
</evidence>
<dbReference type="PRINTS" id="PR00376">
    <property type="entry name" value="IL1BCENZYME"/>
</dbReference>
<dbReference type="PROSITE" id="PS01121">
    <property type="entry name" value="CASPASE_HIS"/>
    <property type="match status" value="1"/>
</dbReference>
<dbReference type="GO" id="GO:0006915">
    <property type="term" value="P:apoptotic process"/>
    <property type="evidence" value="ECO:0007669"/>
    <property type="project" value="UniProtKB-KW"/>
</dbReference>
<feature type="region of interest" description="Disordered" evidence="8">
    <location>
        <begin position="166"/>
        <end position="200"/>
    </location>
</feature>
<dbReference type="FunCoup" id="G0PJH4">
    <property type="interactions" value="2278"/>
</dbReference>
<dbReference type="OrthoDB" id="6114029at2759"/>
<dbReference type="InterPro" id="IPR011029">
    <property type="entry name" value="DEATH-like_dom_sf"/>
</dbReference>
<dbReference type="Pfam" id="PF00656">
    <property type="entry name" value="Peptidase_C14"/>
    <property type="match status" value="1"/>
</dbReference>
<feature type="region of interest" description="Disordered" evidence="8">
    <location>
        <begin position="120"/>
        <end position="139"/>
    </location>
</feature>
<dbReference type="GO" id="GO:0004197">
    <property type="term" value="F:cysteine-type endopeptidase activity"/>
    <property type="evidence" value="ECO:0007669"/>
    <property type="project" value="InterPro"/>
</dbReference>
<evidence type="ECO:0000256" key="1">
    <source>
        <dbReference type="ARBA" id="ARBA00010134"/>
    </source>
</evidence>
<dbReference type="Proteomes" id="UP000008068">
    <property type="component" value="Unassembled WGS sequence"/>
</dbReference>
<dbReference type="PANTHER" id="PTHR47901:SF8">
    <property type="entry name" value="CASPASE-3"/>
    <property type="match status" value="1"/>
</dbReference>
<dbReference type="PROSITE" id="PS50208">
    <property type="entry name" value="CASPASE_P20"/>
    <property type="match status" value="1"/>
</dbReference>
<proteinExistence type="inferred from homology"/>
<dbReference type="MEROPS" id="C14.002"/>
<dbReference type="Pfam" id="PF00619">
    <property type="entry name" value="CARD"/>
    <property type="match status" value="1"/>
</dbReference>
<evidence type="ECO:0000259" key="11">
    <source>
        <dbReference type="PROSITE" id="PS50209"/>
    </source>
</evidence>
<evidence type="ECO:0000256" key="6">
    <source>
        <dbReference type="ARBA" id="ARBA00023145"/>
    </source>
</evidence>
<keyword evidence="6" id="KW-0865">Zymogen</keyword>
<evidence type="ECO:0000256" key="5">
    <source>
        <dbReference type="ARBA" id="ARBA00022807"/>
    </source>
</evidence>
<evidence type="ECO:0000259" key="9">
    <source>
        <dbReference type="PROSITE" id="PS50207"/>
    </source>
</evidence>
<dbReference type="AlphaFoldDB" id="G0PJH4"/>
<evidence type="ECO:0000256" key="7">
    <source>
        <dbReference type="RuleBase" id="RU003971"/>
    </source>
</evidence>
<keyword evidence="13" id="KW-1185">Reference proteome</keyword>
<dbReference type="InParanoid" id="G0PJH4"/>
<keyword evidence="5" id="KW-0788">Thiol protease</keyword>
<dbReference type="InterPro" id="IPR002398">
    <property type="entry name" value="Pept_C14"/>
</dbReference>
<keyword evidence="4" id="KW-0378">Hydrolase</keyword>
<feature type="compositionally biased region" description="Low complexity" evidence="8">
    <location>
        <begin position="186"/>
        <end position="200"/>
    </location>
</feature>
<dbReference type="CDD" id="cd00032">
    <property type="entry name" value="CASc"/>
    <property type="match status" value="1"/>
</dbReference>
<protein>
    <submittedName>
        <fullName evidence="12">Uncharacterized protein</fullName>
    </submittedName>
</protein>
<name>G0PJH4_CAEBE</name>
<keyword evidence="2" id="KW-0645">Protease</keyword>
<dbReference type="PROSITE" id="PS50209">
    <property type="entry name" value="CARD"/>
    <property type="match status" value="1"/>
</dbReference>
<dbReference type="InterPro" id="IPR033139">
    <property type="entry name" value="Caspase_cys_AS"/>
</dbReference>
<evidence type="ECO:0000256" key="2">
    <source>
        <dbReference type="ARBA" id="ARBA00022670"/>
    </source>
</evidence>
<reference evidence="13" key="1">
    <citation type="submission" date="2011-07" db="EMBL/GenBank/DDBJ databases">
        <authorList>
            <consortium name="Caenorhabditis brenneri Sequencing and Analysis Consortium"/>
            <person name="Wilson R.K."/>
        </authorList>
    </citation>
    <scope>NUCLEOTIDE SEQUENCE [LARGE SCALE GENOMIC DNA]</scope>
    <source>
        <strain evidence="13">PB2801</strain>
    </source>
</reference>
<evidence type="ECO:0000313" key="12">
    <source>
        <dbReference type="EMBL" id="EGT59765.1"/>
    </source>
</evidence>
<dbReference type="HOGENOM" id="CLU_036904_5_2_1"/>
<dbReference type="SMART" id="SM00115">
    <property type="entry name" value="CASc"/>
    <property type="match status" value="1"/>
</dbReference>
<dbReference type="SMART" id="SM00114">
    <property type="entry name" value="CARD"/>
    <property type="match status" value="1"/>
</dbReference>
<evidence type="ECO:0000256" key="4">
    <source>
        <dbReference type="ARBA" id="ARBA00022801"/>
    </source>
</evidence>
<feature type="compositionally biased region" description="Polar residues" evidence="8">
    <location>
        <begin position="175"/>
        <end position="185"/>
    </location>
</feature>
<dbReference type="GO" id="GO:0006508">
    <property type="term" value="P:proteolysis"/>
    <property type="evidence" value="ECO:0007669"/>
    <property type="project" value="UniProtKB-KW"/>
</dbReference>
<dbReference type="CDD" id="cd01671">
    <property type="entry name" value="CARD"/>
    <property type="match status" value="1"/>
</dbReference>
<dbReference type="InterPro" id="IPR011600">
    <property type="entry name" value="Pept_C14_caspase"/>
</dbReference>
<evidence type="ECO:0000259" key="10">
    <source>
        <dbReference type="PROSITE" id="PS50208"/>
    </source>
</evidence>
<feature type="domain" description="Caspase family p10" evidence="9">
    <location>
        <begin position="416"/>
        <end position="507"/>
    </location>
</feature>
<dbReference type="Gene3D" id="3.40.50.1460">
    <property type="match status" value="1"/>
</dbReference>
<dbReference type="Gene3D" id="1.10.533.10">
    <property type="entry name" value="Death Domain, Fas"/>
    <property type="match status" value="1"/>
</dbReference>
<dbReference type="PROSITE" id="PS01122">
    <property type="entry name" value="CASPASE_CYS"/>
    <property type="match status" value="1"/>
</dbReference>
<dbReference type="InterPro" id="IPR016129">
    <property type="entry name" value="Caspase_his_AS"/>
</dbReference>
<dbReference type="STRING" id="135651.G0PJH4"/>
<feature type="domain" description="CARD" evidence="11">
    <location>
        <begin position="2"/>
        <end position="91"/>
    </location>
</feature>
<dbReference type="PROSITE" id="PS50207">
    <property type="entry name" value="CASPASE_P10"/>
    <property type="match status" value="1"/>
</dbReference>
<dbReference type="InterPro" id="IPR029030">
    <property type="entry name" value="Caspase-like_dom_sf"/>
</dbReference>
<evidence type="ECO:0000256" key="8">
    <source>
        <dbReference type="SAM" id="MobiDB-lite"/>
    </source>
</evidence>
<dbReference type="OMA" id="EHGELYG"/>
<dbReference type="InterPro" id="IPR001309">
    <property type="entry name" value="Pept_C14_p20"/>
</dbReference>
<dbReference type="SUPFAM" id="SSF47986">
    <property type="entry name" value="DEATH domain"/>
    <property type="match status" value="1"/>
</dbReference>
<sequence length="516" mass="58305">MMRQDRRSLLERNIHNFSAKLQVEQILDVLIAKQVFNADNGDVINSCRTERDKRKEIVKAVQRRGDVAFDAFYDALRDTGHNDLADVLKPLARPYVPSSLFLLNCQSVHRLDTHPIPAQCPMSPSLQRRSRALSPSIYTSPTRVHRDSISSISSFTSTYQDIYSRARSSSRSSRPLQTSDRLNYTSPVNSAPSQPSSANSSFTGCSSLGYSSGRNRAQSQYIFHEDDMNYVDAPTIHRIFDEKTMYRNFSTPRGLCLIINNEHFDQMPRRNGTNADKDNVANLFGCMGYTIICEENLKGRDMINKIRNFARNEVHGDSAILVILSHGEENVIIGVDDVPVNVHDIYDLLNAANAPRLANKPKLVFVQACRGERRDNGFPVLDSVDGVSAALRRGWVNHDGPLFNFLGCVRPQVQQVWRKKPSQADMLIAYATTAQYVSWRNSARGSWFIQAVCEVFSLHAKDMDVVELLTEVNKKVATGFQTSQGANILKQMPEMTSRLLKKFYFWPEERGRNSAV</sequence>
<feature type="domain" description="Caspase family p20" evidence="10">
    <location>
        <begin position="252"/>
        <end position="373"/>
    </location>
</feature>
<accession>G0PJH4</accession>
<dbReference type="InterPro" id="IPR001315">
    <property type="entry name" value="CARD"/>
</dbReference>
<keyword evidence="3" id="KW-0053">Apoptosis</keyword>
<dbReference type="eggNOG" id="KOG3573">
    <property type="taxonomic scope" value="Eukaryota"/>
</dbReference>
<dbReference type="EMBL" id="GL380697">
    <property type="protein sequence ID" value="EGT59765.1"/>
    <property type="molecule type" value="Genomic_DNA"/>
</dbReference>
<evidence type="ECO:0000313" key="13">
    <source>
        <dbReference type="Proteomes" id="UP000008068"/>
    </source>
</evidence>
<dbReference type="InterPro" id="IPR002138">
    <property type="entry name" value="Pept_C14_p10"/>
</dbReference>
<dbReference type="SUPFAM" id="SSF52129">
    <property type="entry name" value="Caspase-like"/>
    <property type="match status" value="1"/>
</dbReference>
<organism evidence="13">
    <name type="scientific">Caenorhabditis brenneri</name>
    <name type="common">Nematode worm</name>
    <dbReference type="NCBI Taxonomy" id="135651"/>
    <lineage>
        <taxon>Eukaryota</taxon>
        <taxon>Metazoa</taxon>
        <taxon>Ecdysozoa</taxon>
        <taxon>Nematoda</taxon>
        <taxon>Chromadorea</taxon>
        <taxon>Rhabditida</taxon>
        <taxon>Rhabditina</taxon>
        <taxon>Rhabditomorpha</taxon>
        <taxon>Rhabditoidea</taxon>
        <taxon>Rhabditidae</taxon>
        <taxon>Peloderinae</taxon>
        <taxon>Caenorhabditis</taxon>
    </lineage>
</organism>
<comment type="similarity">
    <text evidence="1 7">Belongs to the peptidase C14A family.</text>
</comment>
<dbReference type="GO" id="GO:0042981">
    <property type="term" value="P:regulation of apoptotic process"/>
    <property type="evidence" value="ECO:0007669"/>
    <property type="project" value="InterPro"/>
</dbReference>
<gene>
    <name evidence="12" type="ORF">CAEBREN_13710</name>
</gene>
<dbReference type="InterPro" id="IPR015917">
    <property type="entry name" value="Pept_C14A"/>
</dbReference>